<name>A0ABV4Q6P9_9ACTN</name>
<sequence length="53" mass="5849">MARVLSSSGSRYLAEYSAEVPPVVLLTDPVLRDLITPERARTIATTPRGNNRH</sequence>
<organism evidence="1 2">
    <name type="scientific">Actinomadura monticuli</name>
    <dbReference type="NCBI Taxonomy" id="3097367"/>
    <lineage>
        <taxon>Bacteria</taxon>
        <taxon>Bacillati</taxon>
        <taxon>Actinomycetota</taxon>
        <taxon>Actinomycetes</taxon>
        <taxon>Streptosporangiales</taxon>
        <taxon>Thermomonosporaceae</taxon>
        <taxon>Actinomadura</taxon>
    </lineage>
</organism>
<reference evidence="1 2" key="1">
    <citation type="submission" date="2023-11" db="EMBL/GenBank/DDBJ databases">
        <title>Actinomadura monticuli sp. nov., isolated from volcanic ash.</title>
        <authorList>
            <person name="Lee S.D."/>
            <person name="Yang H."/>
            <person name="Kim I.S."/>
        </authorList>
    </citation>
    <scope>NUCLEOTIDE SEQUENCE [LARGE SCALE GENOMIC DNA]</scope>
    <source>
        <strain evidence="1 2">DLS-62</strain>
    </source>
</reference>
<dbReference type="EMBL" id="JAXCEI010000003">
    <property type="protein sequence ID" value="MFA1538835.1"/>
    <property type="molecule type" value="Genomic_DNA"/>
</dbReference>
<evidence type="ECO:0000313" key="2">
    <source>
        <dbReference type="Proteomes" id="UP001569963"/>
    </source>
</evidence>
<comment type="caution">
    <text evidence="1">The sequence shown here is derived from an EMBL/GenBank/DDBJ whole genome shotgun (WGS) entry which is preliminary data.</text>
</comment>
<keyword evidence="2" id="KW-1185">Reference proteome</keyword>
<protein>
    <submittedName>
        <fullName evidence="1">Uncharacterized protein</fullName>
    </submittedName>
</protein>
<accession>A0ABV4Q6P9</accession>
<gene>
    <name evidence="1" type="ORF">SM611_07840</name>
</gene>
<evidence type="ECO:0000313" key="1">
    <source>
        <dbReference type="EMBL" id="MFA1538835.1"/>
    </source>
</evidence>
<dbReference type="RefSeq" id="WP_371948382.1">
    <property type="nucleotide sequence ID" value="NZ_JAXCEI010000003.1"/>
</dbReference>
<proteinExistence type="predicted"/>
<dbReference type="Proteomes" id="UP001569963">
    <property type="component" value="Unassembled WGS sequence"/>
</dbReference>